<sequence>MNASQDAERSAPDTDPSPETPRDRQPRLQQQRVDVRRRLMALRRW</sequence>
<feature type="compositionally biased region" description="Basic and acidic residues" evidence="1">
    <location>
        <begin position="1"/>
        <end position="12"/>
    </location>
</feature>
<accession>A0ABT5ZPN5</accession>
<dbReference type="EMBL" id="JARJBC010000014">
    <property type="protein sequence ID" value="MDF3291794.1"/>
    <property type="molecule type" value="Genomic_DNA"/>
</dbReference>
<dbReference type="RefSeq" id="WP_276094951.1">
    <property type="nucleotide sequence ID" value="NZ_JARJBC010000014.1"/>
</dbReference>
<proteinExistence type="predicted"/>
<reference evidence="2 3" key="1">
    <citation type="submission" date="2023-03" db="EMBL/GenBank/DDBJ databases">
        <title>Draft genome sequence of Streptomyces sp. RB6PN23 isolated from peat swamp forest in Thailand.</title>
        <authorList>
            <person name="Klaysubun C."/>
            <person name="Duangmal K."/>
        </authorList>
    </citation>
    <scope>NUCLEOTIDE SEQUENCE [LARGE SCALE GENOMIC DNA]</scope>
    <source>
        <strain evidence="2 3">RB6PN23</strain>
    </source>
</reference>
<evidence type="ECO:0000256" key="1">
    <source>
        <dbReference type="SAM" id="MobiDB-lite"/>
    </source>
</evidence>
<name>A0ABT5ZPN5_9ACTN</name>
<evidence type="ECO:0000313" key="2">
    <source>
        <dbReference type="EMBL" id="MDF3291794.1"/>
    </source>
</evidence>
<keyword evidence="3" id="KW-1185">Reference proteome</keyword>
<feature type="region of interest" description="Disordered" evidence="1">
    <location>
        <begin position="1"/>
        <end position="33"/>
    </location>
</feature>
<comment type="caution">
    <text evidence="2">The sequence shown here is derived from an EMBL/GenBank/DDBJ whole genome shotgun (WGS) entry which is preliminary data.</text>
</comment>
<organism evidence="2 3">
    <name type="scientific">Streptomyces silvisoli</name>
    <dbReference type="NCBI Taxonomy" id="3034235"/>
    <lineage>
        <taxon>Bacteria</taxon>
        <taxon>Bacillati</taxon>
        <taxon>Actinomycetota</taxon>
        <taxon>Actinomycetes</taxon>
        <taxon>Kitasatosporales</taxon>
        <taxon>Streptomycetaceae</taxon>
        <taxon>Streptomyces</taxon>
    </lineage>
</organism>
<evidence type="ECO:0000313" key="3">
    <source>
        <dbReference type="Proteomes" id="UP001216579"/>
    </source>
</evidence>
<protein>
    <submittedName>
        <fullName evidence="2">Uncharacterized protein</fullName>
    </submittedName>
</protein>
<dbReference type="Proteomes" id="UP001216579">
    <property type="component" value="Unassembled WGS sequence"/>
</dbReference>
<gene>
    <name evidence="2" type="ORF">P3G67_21695</name>
</gene>